<dbReference type="InterPro" id="IPR007110">
    <property type="entry name" value="Ig-like_dom"/>
</dbReference>
<protein>
    <submittedName>
        <fullName evidence="3">XP_036366828.1uncharacterized protein LOC118767027</fullName>
    </submittedName>
</protein>
<accession>A0AA36BML7</accession>
<evidence type="ECO:0000313" key="3">
    <source>
        <dbReference type="EMBL" id="CAI9737145.1"/>
    </source>
</evidence>
<evidence type="ECO:0000256" key="1">
    <source>
        <dbReference type="SAM" id="SignalP"/>
    </source>
</evidence>
<dbReference type="PROSITE" id="PS50835">
    <property type="entry name" value="IG_LIKE"/>
    <property type="match status" value="1"/>
</dbReference>
<dbReference type="InterPro" id="IPR013783">
    <property type="entry name" value="Ig-like_fold"/>
</dbReference>
<name>A0AA36BML7_OCTVU</name>
<feature type="signal peptide" evidence="1">
    <location>
        <begin position="1"/>
        <end position="28"/>
    </location>
</feature>
<proteinExistence type="predicted"/>
<dbReference type="InterPro" id="IPR036179">
    <property type="entry name" value="Ig-like_dom_sf"/>
</dbReference>
<feature type="domain" description="Ig-like" evidence="2">
    <location>
        <begin position="24"/>
        <end position="139"/>
    </location>
</feature>
<dbReference type="EMBL" id="OX597833">
    <property type="protein sequence ID" value="CAI9737145.1"/>
    <property type="molecule type" value="Genomic_DNA"/>
</dbReference>
<evidence type="ECO:0000313" key="4">
    <source>
        <dbReference type="Proteomes" id="UP001162480"/>
    </source>
</evidence>
<evidence type="ECO:0000259" key="2">
    <source>
        <dbReference type="PROSITE" id="PS50835"/>
    </source>
</evidence>
<dbReference type="Gene3D" id="2.60.40.10">
    <property type="entry name" value="Immunoglobulins"/>
    <property type="match status" value="1"/>
</dbReference>
<feature type="chain" id="PRO_5041291392" evidence="1">
    <location>
        <begin position="29"/>
        <end position="184"/>
    </location>
</feature>
<dbReference type="SUPFAM" id="SSF48726">
    <property type="entry name" value="Immunoglobulin"/>
    <property type="match status" value="1"/>
</dbReference>
<dbReference type="AlphaFoldDB" id="A0AA36BML7"/>
<dbReference type="Proteomes" id="UP001162480">
    <property type="component" value="Chromosome 20"/>
</dbReference>
<sequence length="184" mass="20866">MISRLSTKLLLLLLLMVMTMMKSPYASATIEMEIQPETGLTFGEHESMSMECRTDESNALTFALIRNDSEIVRMQHDTTFGYFNVIYNTDNFQCYAYGLNNSYEFSCYKSNVTCNDVGSYRCSVNDIHSSSAKTQAGITVTGLVLCFFNKIFGTIPCTTFRLITFRVDNEDLYLRLLNLVSTSD</sequence>
<keyword evidence="1" id="KW-0732">Signal</keyword>
<gene>
    <name evidence="3" type="ORF">OCTVUL_1B002251</name>
</gene>
<keyword evidence="4" id="KW-1185">Reference proteome</keyword>
<reference evidence="3" key="1">
    <citation type="submission" date="2023-08" db="EMBL/GenBank/DDBJ databases">
        <authorList>
            <person name="Alioto T."/>
            <person name="Alioto T."/>
            <person name="Gomez Garrido J."/>
        </authorList>
    </citation>
    <scope>NUCLEOTIDE SEQUENCE</scope>
</reference>
<organism evidence="3 4">
    <name type="scientific">Octopus vulgaris</name>
    <name type="common">Common octopus</name>
    <dbReference type="NCBI Taxonomy" id="6645"/>
    <lineage>
        <taxon>Eukaryota</taxon>
        <taxon>Metazoa</taxon>
        <taxon>Spiralia</taxon>
        <taxon>Lophotrochozoa</taxon>
        <taxon>Mollusca</taxon>
        <taxon>Cephalopoda</taxon>
        <taxon>Coleoidea</taxon>
        <taxon>Octopodiformes</taxon>
        <taxon>Octopoda</taxon>
        <taxon>Incirrata</taxon>
        <taxon>Octopodidae</taxon>
        <taxon>Octopus</taxon>
    </lineage>
</organism>